<reference evidence="12" key="1">
    <citation type="submission" date="2019-01" db="EMBL/GenBank/DDBJ databases">
        <title>Draft genome sequences of three monokaryotic isolates of the white-rot basidiomycete fungus Dichomitus squalens.</title>
        <authorList>
            <consortium name="DOE Joint Genome Institute"/>
            <person name="Lopez S.C."/>
            <person name="Andreopoulos B."/>
            <person name="Pangilinan J."/>
            <person name="Lipzen A."/>
            <person name="Riley R."/>
            <person name="Ahrendt S."/>
            <person name="Ng V."/>
            <person name="Barry K."/>
            <person name="Daum C."/>
            <person name="Grigoriev I.V."/>
            <person name="Hilden K.S."/>
            <person name="Makela M.R."/>
            <person name="de Vries R.P."/>
        </authorList>
    </citation>
    <scope>NUCLEOTIDE SEQUENCE [LARGE SCALE GENOMIC DNA]</scope>
    <source>
        <strain evidence="12">OM18370.1</strain>
    </source>
</reference>
<dbReference type="OrthoDB" id="4504960at2759"/>
<evidence type="ECO:0000256" key="10">
    <source>
        <dbReference type="SAM" id="Phobius"/>
    </source>
</evidence>
<keyword evidence="6 10" id="KW-0472">Membrane</keyword>
<keyword evidence="2" id="KW-0813">Transport</keyword>
<evidence type="ECO:0000256" key="3">
    <source>
        <dbReference type="ARBA" id="ARBA00022692"/>
    </source>
</evidence>
<evidence type="ECO:0000256" key="6">
    <source>
        <dbReference type="ARBA" id="ARBA00023136"/>
    </source>
</evidence>
<feature type="domain" description="MRH" evidence="11">
    <location>
        <begin position="12"/>
        <end position="137"/>
    </location>
</feature>
<feature type="transmembrane region" description="Helical" evidence="10">
    <location>
        <begin position="142"/>
        <end position="163"/>
    </location>
</feature>
<keyword evidence="12" id="KW-0675">Receptor</keyword>
<evidence type="ECO:0000256" key="7">
    <source>
        <dbReference type="ARBA" id="ARBA00023157"/>
    </source>
</evidence>
<evidence type="ECO:0000313" key="12">
    <source>
        <dbReference type="EMBL" id="TBU34461.1"/>
    </source>
</evidence>
<name>A0A4Q9N5T0_9APHY</name>
<comment type="subcellular location">
    <subcellularLocation>
        <location evidence="1">Endomembrane system</location>
    </subcellularLocation>
</comment>
<keyword evidence="8" id="KW-0325">Glycoprotein</keyword>
<dbReference type="PANTHER" id="PTHR15071">
    <property type="entry name" value="MANNOSE-6-PHOSPHATE RECEPTOR FAMILY MEMBER"/>
    <property type="match status" value="1"/>
</dbReference>
<gene>
    <name evidence="12" type="ORF">BD311DRAFT_802073</name>
</gene>
<dbReference type="GO" id="GO:0010008">
    <property type="term" value="C:endosome membrane"/>
    <property type="evidence" value="ECO:0007669"/>
    <property type="project" value="UniProtKB-SubCell"/>
</dbReference>
<evidence type="ECO:0000259" key="11">
    <source>
        <dbReference type="PROSITE" id="PS51914"/>
    </source>
</evidence>
<keyword evidence="4" id="KW-0732">Signal</keyword>
<feature type="region of interest" description="Disordered" evidence="9">
    <location>
        <begin position="221"/>
        <end position="296"/>
    </location>
</feature>
<evidence type="ECO:0000256" key="1">
    <source>
        <dbReference type="ARBA" id="ARBA00004308"/>
    </source>
</evidence>
<dbReference type="PANTHER" id="PTHR15071:SF0">
    <property type="entry name" value="MANNOSE 6-PHOSPHATE RECEPTOR-LIKE PROTEIN 1"/>
    <property type="match status" value="1"/>
</dbReference>
<dbReference type="Pfam" id="PF02157">
    <property type="entry name" value="Man-6-P_recep"/>
    <property type="match status" value="1"/>
</dbReference>
<accession>A0A4Q9N5T0</accession>
<evidence type="ECO:0000256" key="2">
    <source>
        <dbReference type="ARBA" id="ARBA00022448"/>
    </source>
</evidence>
<keyword evidence="3 10" id="KW-0812">Transmembrane</keyword>
<dbReference type="Proteomes" id="UP000292957">
    <property type="component" value="Unassembled WGS sequence"/>
</dbReference>
<organism evidence="12">
    <name type="scientific">Dichomitus squalens</name>
    <dbReference type="NCBI Taxonomy" id="114155"/>
    <lineage>
        <taxon>Eukaryota</taxon>
        <taxon>Fungi</taxon>
        <taxon>Dikarya</taxon>
        <taxon>Basidiomycota</taxon>
        <taxon>Agaricomycotina</taxon>
        <taxon>Agaricomycetes</taxon>
        <taxon>Polyporales</taxon>
        <taxon>Polyporaceae</taxon>
        <taxon>Dichomitus</taxon>
    </lineage>
</organism>
<feature type="compositionally biased region" description="Acidic residues" evidence="9">
    <location>
        <begin position="258"/>
        <end position="267"/>
    </location>
</feature>
<keyword evidence="7" id="KW-1015">Disulfide bond</keyword>
<dbReference type="InterPro" id="IPR044865">
    <property type="entry name" value="MRH_dom"/>
</dbReference>
<dbReference type="InterPro" id="IPR009011">
    <property type="entry name" value="Man6P_isomerase_rcpt-bd_dom_sf"/>
</dbReference>
<dbReference type="EMBL" id="ML143388">
    <property type="protein sequence ID" value="TBU34461.1"/>
    <property type="molecule type" value="Genomic_DNA"/>
</dbReference>
<evidence type="ECO:0000256" key="9">
    <source>
        <dbReference type="SAM" id="MobiDB-lite"/>
    </source>
</evidence>
<dbReference type="PROSITE" id="PS51914">
    <property type="entry name" value="MRH"/>
    <property type="match status" value="1"/>
</dbReference>
<dbReference type="SUPFAM" id="SSF50911">
    <property type="entry name" value="Mannose 6-phosphate receptor domain"/>
    <property type="match status" value="1"/>
</dbReference>
<dbReference type="GO" id="GO:0007034">
    <property type="term" value="P:vacuolar transport"/>
    <property type="evidence" value="ECO:0007669"/>
    <property type="project" value="TreeGrafter"/>
</dbReference>
<dbReference type="InterPro" id="IPR028927">
    <property type="entry name" value="Man-6-P_rcpt"/>
</dbReference>
<dbReference type="AlphaFoldDB" id="A0A4Q9N5T0"/>
<dbReference type="Gene3D" id="2.70.130.10">
    <property type="entry name" value="Mannose-6-phosphate receptor binding domain"/>
    <property type="match status" value="1"/>
</dbReference>
<feature type="compositionally biased region" description="Gly residues" evidence="9">
    <location>
        <begin position="223"/>
        <end position="238"/>
    </location>
</feature>
<evidence type="ECO:0000256" key="5">
    <source>
        <dbReference type="ARBA" id="ARBA00022989"/>
    </source>
</evidence>
<dbReference type="GO" id="GO:0000139">
    <property type="term" value="C:Golgi membrane"/>
    <property type="evidence" value="ECO:0007669"/>
    <property type="project" value="UniProtKB-SubCell"/>
</dbReference>
<keyword evidence="5 10" id="KW-1133">Transmembrane helix</keyword>
<sequence>MTWAGCPQVYSKDYEFTSYSGQKYVLNVCKPISTEVWSPRVDKPEDVAGYTERGHGGFSMGDVNTTVLFREGNPVILMTDGSPCPSAGSLTASTAIRFVCDSSAGTGTPKMIATLPPDEETACAFFVEWRTEMACPTSEGGVFGTIVSVLAIIAAVVFALYLVGGTLYNRYVLQLRGVDQVPRVSFFSFSDTVEFVRDCVDRIKYRTSDAWQSGNWGAPNWSSGGGSWGGSGRGGYGGLRSTPEEAQTMLGGPPGWLDEQDEEDDEEAARQTPPAPAHTEDESRPSGMDQNGVIRL</sequence>
<proteinExistence type="predicted"/>
<protein>
    <submittedName>
        <fullName evidence="12">Mannose-6-phosphate receptor binding domain-containing protein</fullName>
    </submittedName>
</protein>
<evidence type="ECO:0000256" key="4">
    <source>
        <dbReference type="ARBA" id="ARBA00022729"/>
    </source>
</evidence>
<evidence type="ECO:0000256" key="8">
    <source>
        <dbReference type="ARBA" id="ARBA00023180"/>
    </source>
</evidence>
<dbReference type="GO" id="GO:0005770">
    <property type="term" value="C:late endosome"/>
    <property type="evidence" value="ECO:0007669"/>
    <property type="project" value="TreeGrafter"/>
</dbReference>